<keyword evidence="19" id="KW-0328">Glycosyltransferase</keyword>
<dbReference type="STRING" id="1163617.SCD_n02491"/>
<dbReference type="InterPro" id="IPR005311">
    <property type="entry name" value="PBP_dimer"/>
</dbReference>
<keyword evidence="7 16" id="KW-0812">Transmembrane</keyword>
<evidence type="ECO:0000313" key="19">
    <source>
        <dbReference type="EMBL" id="BAN36298.1"/>
    </source>
</evidence>
<keyword evidence="12 16" id="KW-0472">Membrane</keyword>
<comment type="function">
    <text evidence="16">Catalyzes cross-linking of the peptidoglycan cell wall at the division septum.</text>
</comment>
<dbReference type="GO" id="GO:0008955">
    <property type="term" value="F:peptidoglycan glycosyltransferase activity"/>
    <property type="evidence" value="ECO:0007669"/>
    <property type="project" value="InterPro"/>
</dbReference>
<dbReference type="InterPro" id="IPR036138">
    <property type="entry name" value="PBP_dimer_sf"/>
</dbReference>
<dbReference type="SUPFAM" id="SSF56601">
    <property type="entry name" value="beta-lactamase/transpeptidase-like"/>
    <property type="match status" value="1"/>
</dbReference>
<dbReference type="AlphaFoldDB" id="S6AD98"/>
<keyword evidence="5 16" id="KW-0121">Carboxypeptidase</keyword>
<dbReference type="Pfam" id="PF03717">
    <property type="entry name" value="PBP_dimer"/>
    <property type="match status" value="1"/>
</dbReference>
<feature type="domain" description="Penicillin-binding protein transpeptidase" evidence="17">
    <location>
        <begin position="256"/>
        <end position="552"/>
    </location>
</feature>
<evidence type="ECO:0000256" key="9">
    <source>
        <dbReference type="ARBA" id="ARBA00022960"/>
    </source>
</evidence>
<dbReference type="GO" id="GO:0005886">
    <property type="term" value="C:plasma membrane"/>
    <property type="evidence" value="ECO:0007669"/>
    <property type="project" value="UniProtKB-SubCell"/>
</dbReference>
<keyword evidence="6 16" id="KW-0645">Protease</keyword>
<evidence type="ECO:0000259" key="17">
    <source>
        <dbReference type="Pfam" id="PF00905"/>
    </source>
</evidence>
<dbReference type="GO" id="GO:0008360">
    <property type="term" value="P:regulation of cell shape"/>
    <property type="evidence" value="ECO:0007669"/>
    <property type="project" value="UniProtKB-KW"/>
</dbReference>
<dbReference type="InterPro" id="IPR050515">
    <property type="entry name" value="Beta-lactam/transpept"/>
</dbReference>
<evidence type="ECO:0000256" key="12">
    <source>
        <dbReference type="ARBA" id="ARBA00023136"/>
    </source>
</evidence>
<keyword evidence="13 16" id="KW-0717">Septation</keyword>
<dbReference type="GO" id="GO:0009002">
    <property type="term" value="F:serine-type D-Ala-D-Ala carboxypeptidase activity"/>
    <property type="evidence" value="ECO:0007669"/>
    <property type="project" value="UniProtKB-UniRule"/>
</dbReference>
<dbReference type="InterPro" id="IPR037532">
    <property type="entry name" value="FtsI_transpept"/>
</dbReference>
<keyword evidence="15 16" id="KW-0961">Cell wall biogenesis/degradation</keyword>
<evidence type="ECO:0000256" key="10">
    <source>
        <dbReference type="ARBA" id="ARBA00022984"/>
    </source>
</evidence>
<evidence type="ECO:0000256" key="8">
    <source>
        <dbReference type="ARBA" id="ARBA00022801"/>
    </source>
</evidence>
<dbReference type="InterPro" id="IPR001460">
    <property type="entry name" value="PCN-bd_Tpept"/>
</dbReference>
<keyword evidence="14 16" id="KW-0131">Cell cycle</keyword>
<accession>S6AD98</accession>
<keyword evidence="8 16" id="KW-0378">Hydrolase</keyword>
<keyword evidence="11 16" id="KW-1133">Transmembrane helix</keyword>
<dbReference type="Gene3D" id="3.90.1310.10">
    <property type="entry name" value="Penicillin-binding protein 2a (Domain 2)"/>
    <property type="match status" value="1"/>
</dbReference>
<feature type="domain" description="Penicillin-binding protein dimerisation" evidence="18">
    <location>
        <begin position="69"/>
        <end position="215"/>
    </location>
</feature>
<keyword evidence="2 16" id="KW-1003">Cell membrane</keyword>
<sequence length="583" mass="63324">MSYGLKGATRGRSSVPMLKLPAGRASILLWFMLAWFLILIARALYLQGLNNDFLRQKGDARYSRVIELTAHRGMITDRNGEPLAISTPVESVWVSPKDFEITPARIRQLSKILEMSESDVKGRFTHSQRDFIYLKRQVPPETAARVMQVDAPGVFLQREYRRYYPAGDVVAHLLGFTGVDDNGQEGLELTYQDWLAGKPGSRHVIKDRLGRIVEDVESIRAPQDGHDLALSIDRKIQYLAYRELKAAVTEHKAKAGAIVVLDAKTGEILALANLPAYNPNNRAKLNRNSTRNRAVTDTFEPGSTFKPFTAAAVLETGKFKPDTPVQTAPGTFTIGSATIHDAHPNGVLTVAQVIQKSSNVGAAKMALTLEPETLWNTFDHLGFGKPPHAGFPGEASGRLRPYKSWRPIEQATMAYGHGISVSLLQLARSYMVFTGDGEIRPVSLIKVDAPPAGVKVITSGTSQAVRSMLELVVLPGGTAPRAQVMGYRVAGKTGTAHKEENGHYASDKYIASFVGLAPASNPRLIVAVMIDEPSNGQYYGGAVAAPVFSQVMSGALRLLSVPPDAPTSNILPLEGAPEVKEVV</sequence>
<keyword evidence="10 16" id="KW-0573">Peptidoglycan synthesis</keyword>
<dbReference type="PANTHER" id="PTHR30627">
    <property type="entry name" value="PEPTIDOGLYCAN D,D-TRANSPEPTIDASE"/>
    <property type="match status" value="1"/>
</dbReference>
<keyword evidence="20" id="KW-1185">Reference proteome</keyword>
<evidence type="ECO:0000256" key="4">
    <source>
        <dbReference type="ARBA" id="ARBA00022618"/>
    </source>
</evidence>
<dbReference type="KEGG" id="sdr:SCD_n02491"/>
<comment type="subcellular location">
    <subcellularLocation>
        <location evidence="16">Cell inner membrane</location>
        <topology evidence="16">Single-pass membrane protein</topology>
    </subcellularLocation>
    <subcellularLocation>
        <location evidence="1">Membrane</location>
    </subcellularLocation>
</comment>
<keyword evidence="3 16" id="KW-0997">Cell inner membrane</keyword>
<protein>
    <recommendedName>
        <fullName evidence="16">Peptidoglycan D,D-transpeptidase FtsI</fullName>
        <ecNumber evidence="16">3.4.16.4</ecNumber>
    </recommendedName>
    <alternativeName>
        <fullName evidence="16">Penicillin-binding protein 3</fullName>
        <shortName evidence="16">PBP-3</shortName>
    </alternativeName>
</protein>
<dbReference type="GO" id="GO:0071555">
    <property type="term" value="P:cell wall organization"/>
    <property type="evidence" value="ECO:0007669"/>
    <property type="project" value="UniProtKB-KW"/>
</dbReference>
<dbReference type="InterPro" id="IPR012338">
    <property type="entry name" value="Beta-lactam/transpept-like"/>
</dbReference>
<dbReference type="EMBL" id="AP013066">
    <property type="protein sequence ID" value="BAN36298.1"/>
    <property type="molecule type" value="Genomic_DNA"/>
</dbReference>
<dbReference type="Pfam" id="PF00905">
    <property type="entry name" value="Transpeptidase"/>
    <property type="match status" value="1"/>
</dbReference>
<evidence type="ECO:0000256" key="7">
    <source>
        <dbReference type="ARBA" id="ARBA00022692"/>
    </source>
</evidence>
<dbReference type="EC" id="3.4.16.4" evidence="16"/>
<gene>
    <name evidence="16" type="primary">ftsI</name>
    <name evidence="19" type="ORF">SCD_n02491</name>
</gene>
<feature type="transmembrane region" description="Helical" evidence="16">
    <location>
        <begin position="27"/>
        <end position="45"/>
    </location>
</feature>
<evidence type="ECO:0000256" key="1">
    <source>
        <dbReference type="ARBA" id="ARBA00004370"/>
    </source>
</evidence>
<evidence type="ECO:0000256" key="3">
    <source>
        <dbReference type="ARBA" id="ARBA00022519"/>
    </source>
</evidence>
<dbReference type="UniPathway" id="UPA00219"/>
<dbReference type="Gene3D" id="3.30.450.330">
    <property type="match status" value="1"/>
</dbReference>
<dbReference type="HAMAP" id="MF_02080">
    <property type="entry name" value="FtsI_transpept"/>
    <property type="match status" value="1"/>
</dbReference>
<comment type="pathway">
    <text evidence="16">Cell wall biogenesis; peptidoglycan biosynthesis.</text>
</comment>
<feature type="active site" description="Acyl-ester intermediate" evidence="16">
    <location>
        <position position="303"/>
    </location>
</feature>
<dbReference type="GO" id="GO:0006508">
    <property type="term" value="P:proteolysis"/>
    <property type="evidence" value="ECO:0007669"/>
    <property type="project" value="UniProtKB-KW"/>
</dbReference>
<evidence type="ECO:0000256" key="15">
    <source>
        <dbReference type="ARBA" id="ARBA00023316"/>
    </source>
</evidence>
<name>S6AD98_SULDS</name>
<evidence type="ECO:0000313" key="20">
    <source>
        <dbReference type="Proteomes" id="UP000015559"/>
    </source>
</evidence>
<reference evidence="19 20" key="1">
    <citation type="journal article" date="2012" name="Appl. Environ. Microbiol.">
        <title>Draft genome sequence of a psychrotolerant sulfur-oxidizing bacterium, Sulfuricella denitrificans skB26, and proteomic insights into cold adaptation.</title>
        <authorList>
            <person name="Watanabe T."/>
            <person name="Kojima H."/>
            <person name="Fukui M."/>
        </authorList>
    </citation>
    <scope>NUCLEOTIDE SEQUENCE [LARGE SCALE GENOMIC DNA]</scope>
    <source>
        <strain evidence="20">skB26</strain>
    </source>
</reference>
<evidence type="ECO:0000256" key="5">
    <source>
        <dbReference type="ARBA" id="ARBA00022645"/>
    </source>
</evidence>
<dbReference type="HOGENOM" id="CLU_009289_6_2_4"/>
<dbReference type="GO" id="GO:0008658">
    <property type="term" value="F:penicillin binding"/>
    <property type="evidence" value="ECO:0007669"/>
    <property type="project" value="InterPro"/>
</dbReference>
<evidence type="ECO:0000256" key="11">
    <source>
        <dbReference type="ARBA" id="ARBA00022989"/>
    </source>
</evidence>
<evidence type="ECO:0000256" key="13">
    <source>
        <dbReference type="ARBA" id="ARBA00023210"/>
    </source>
</evidence>
<keyword evidence="4 16" id="KW-0132">Cell division</keyword>
<keyword evidence="19" id="KW-0808">Transferase</keyword>
<dbReference type="GO" id="GO:0043093">
    <property type="term" value="P:FtsZ-dependent cytokinesis"/>
    <property type="evidence" value="ECO:0007669"/>
    <property type="project" value="UniProtKB-UniRule"/>
</dbReference>
<dbReference type="SUPFAM" id="SSF56519">
    <property type="entry name" value="Penicillin binding protein dimerisation domain"/>
    <property type="match status" value="1"/>
</dbReference>
<dbReference type="eggNOG" id="COG0768">
    <property type="taxonomic scope" value="Bacteria"/>
</dbReference>
<proteinExistence type="inferred from homology"/>
<keyword evidence="9 16" id="KW-0133">Cell shape</keyword>
<comment type="similarity">
    <text evidence="16">Belongs to the transpeptidase family. FtsI subfamily.</text>
</comment>
<evidence type="ECO:0000256" key="14">
    <source>
        <dbReference type="ARBA" id="ARBA00023306"/>
    </source>
</evidence>
<dbReference type="OrthoDB" id="9789078at2"/>
<evidence type="ECO:0000256" key="6">
    <source>
        <dbReference type="ARBA" id="ARBA00022670"/>
    </source>
</evidence>
<dbReference type="GO" id="GO:0000917">
    <property type="term" value="P:division septum assembly"/>
    <property type="evidence" value="ECO:0007669"/>
    <property type="project" value="UniProtKB-KW"/>
</dbReference>
<dbReference type="GO" id="GO:0009252">
    <property type="term" value="P:peptidoglycan biosynthetic process"/>
    <property type="evidence" value="ECO:0007669"/>
    <property type="project" value="UniProtKB-UniRule"/>
</dbReference>
<evidence type="ECO:0000256" key="16">
    <source>
        <dbReference type="HAMAP-Rule" id="MF_02080"/>
    </source>
</evidence>
<evidence type="ECO:0000259" key="18">
    <source>
        <dbReference type="Pfam" id="PF03717"/>
    </source>
</evidence>
<dbReference type="PANTHER" id="PTHR30627:SF1">
    <property type="entry name" value="PEPTIDOGLYCAN D,D-TRANSPEPTIDASE FTSI"/>
    <property type="match status" value="1"/>
</dbReference>
<organism evidence="19 20">
    <name type="scientific">Sulfuricella denitrificans (strain DSM 22764 / NBRC 105220 / skB26)</name>
    <dbReference type="NCBI Taxonomy" id="1163617"/>
    <lineage>
        <taxon>Bacteria</taxon>
        <taxon>Pseudomonadati</taxon>
        <taxon>Pseudomonadota</taxon>
        <taxon>Betaproteobacteria</taxon>
        <taxon>Nitrosomonadales</taxon>
        <taxon>Sulfuricellaceae</taxon>
        <taxon>Sulfuricella</taxon>
    </lineage>
</organism>
<dbReference type="Gene3D" id="3.40.710.10">
    <property type="entry name" value="DD-peptidase/beta-lactamase superfamily"/>
    <property type="match status" value="1"/>
</dbReference>
<dbReference type="RefSeq" id="WP_023507000.1">
    <property type="nucleotide sequence ID" value="NC_022357.1"/>
</dbReference>
<evidence type="ECO:0000256" key="2">
    <source>
        <dbReference type="ARBA" id="ARBA00022475"/>
    </source>
</evidence>
<comment type="catalytic activity">
    <reaction evidence="16">
        <text>Preferential cleavage: (Ac)2-L-Lys-D-Ala-|-D-Ala. Also transpeptidation of peptidyl-alanyl moieties that are N-acyl substituents of D-alanine.</text>
        <dbReference type="EC" id="3.4.16.4"/>
    </reaction>
</comment>
<dbReference type="Proteomes" id="UP000015559">
    <property type="component" value="Chromosome"/>
</dbReference>